<comment type="caution">
    <text evidence="11">The sequence shown here is derived from an EMBL/GenBank/DDBJ whole genome shotgun (WGS) entry which is preliminary data.</text>
</comment>
<evidence type="ECO:0000256" key="7">
    <source>
        <dbReference type="ARBA" id="ARBA00022840"/>
    </source>
</evidence>
<gene>
    <name evidence="11" type="ORF">Aru02nite_06690</name>
</gene>
<evidence type="ECO:0000256" key="9">
    <source>
        <dbReference type="SAM" id="Phobius"/>
    </source>
</evidence>
<keyword evidence="9" id="KW-1133">Transmembrane helix</keyword>
<feature type="transmembrane region" description="Helical" evidence="9">
    <location>
        <begin position="115"/>
        <end position="137"/>
    </location>
</feature>
<keyword evidence="4" id="KW-0808">Transferase</keyword>
<dbReference type="RefSeq" id="WP_203654769.1">
    <property type="nucleotide sequence ID" value="NZ_BAAAZM010000002.1"/>
</dbReference>
<dbReference type="GO" id="GO:0005524">
    <property type="term" value="F:ATP binding"/>
    <property type="evidence" value="ECO:0007669"/>
    <property type="project" value="UniProtKB-KW"/>
</dbReference>
<feature type="transmembrane region" description="Helical" evidence="9">
    <location>
        <begin position="368"/>
        <end position="395"/>
    </location>
</feature>
<dbReference type="PANTHER" id="PTHR24421">
    <property type="entry name" value="NITRATE/NITRITE SENSOR PROTEIN NARX-RELATED"/>
    <property type="match status" value="1"/>
</dbReference>
<evidence type="ECO:0000256" key="5">
    <source>
        <dbReference type="ARBA" id="ARBA00022741"/>
    </source>
</evidence>
<feature type="transmembrane region" description="Helical" evidence="9">
    <location>
        <begin position="31"/>
        <end position="58"/>
    </location>
</feature>
<evidence type="ECO:0000313" key="11">
    <source>
        <dbReference type="EMBL" id="GID09780.1"/>
    </source>
</evidence>
<dbReference type="EC" id="2.7.13.3" evidence="2"/>
<keyword evidence="9" id="KW-0812">Transmembrane</keyword>
<evidence type="ECO:0000256" key="2">
    <source>
        <dbReference type="ARBA" id="ARBA00012438"/>
    </source>
</evidence>
<keyword evidence="5" id="KW-0547">Nucleotide-binding</keyword>
<organism evidence="11 12">
    <name type="scientific">Actinocatenispora rupis</name>
    <dbReference type="NCBI Taxonomy" id="519421"/>
    <lineage>
        <taxon>Bacteria</taxon>
        <taxon>Bacillati</taxon>
        <taxon>Actinomycetota</taxon>
        <taxon>Actinomycetes</taxon>
        <taxon>Micromonosporales</taxon>
        <taxon>Micromonosporaceae</taxon>
        <taxon>Actinocatenispora</taxon>
    </lineage>
</organism>
<evidence type="ECO:0000256" key="4">
    <source>
        <dbReference type="ARBA" id="ARBA00022679"/>
    </source>
</evidence>
<dbReference type="PANTHER" id="PTHR24421:SF10">
    <property type="entry name" value="NITRATE_NITRITE SENSOR PROTEIN NARQ"/>
    <property type="match status" value="1"/>
</dbReference>
<dbReference type="GO" id="GO:0000155">
    <property type="term" value="F:phosphorelay sensor kinase activity"/>
    <property type="evidence" value="ECO:0007669"/>
    <property type="project" value="InterPro"/>
</dbReference>
<evidence type="ECO:0000256" key="3">
    <source>
        <dbReference type="ARBA" id="ARBA00022553"/>
    </source>
</evidence>
<evidence type="ECO:0000259" key="10">
    <source>
        <dbReference type="Pfam" id="PF07730"/>
    </source>
</evidence>
<reference evidence="11" key="1">
    <citation type="submission" date="2021-01" db="EMBL/GenBank/DDBJ databases">
        <title>Whole genome shotgun sequence of Actinocatenispora rupis NBRC 107355.</title>
        <authorList>
            <person name="Komaki H."/>
            <person name="Tamura T."/>
        </authorList>
    </citation>
    <scope>NUCLEOTIDE SEQUENCE</scope>
    <source>
        <strain evidence="11">NBRC 107355</strain>
    </source>
</reference>
<keyword evidence="3" id="KW-0597">Phosphoprotein</keyword>
<keyword evidence="9" id="KW-0472">Membrane</keyword>
<proteinExistence type="predicted"/>
<protein>
    <recommendedName>
        <fullName evidence="2">histidine kinase</fullName>
        <ecNumber evidence="2">2.7.13.3</ecNumber>
    </recommendedName>
</protein>
<evidence type="ECO:0000256" key="6">
    <source>
        <dbReference type="ARBA" id="ARBA00022777"/>
    </source>
</evidence>
<keyword evidence="6" id="KW-0418">Kinase</keyword>
<evidence type="ECO:0000256" key="8">
    <source>
        <dbReference type="ARBA" id="ARBA00023012"/>
    </source>
</evidence>
<dbReference type="SUPFAM" id="SSF55874">
    <property type="entry name" value="ATPase domain of HSP90 chaperone/DNA topoisomerase II/histidine kinase"/>
    <property type="match status" value="1"/>
</dbReference>
<dbReference type="GO" id="GO:0016020">
    <property type="term" value="C:membrane"/>
    <property type="evidence" value="ECO:0007669"/>
    <property type="project" value="InterPro"/>
</dbReference>
<dbReference type="InterPro" id="IPR036890">
    <property type="entry name" value="HATPase_C_sf"/>
</dbReference>
<dbReference type="AlphaFoldDB" id="A0A8J3IWA0"/>
<dbReference type="EMBL" id="BOMB01000003">
    <property type="protein sequence ID" value="GID09780.1"/>
    <property type="molecule type" value="Genomic_DNA"/>
</dbReference>
<keyword evidence="7" id="KW-0067">ATP-binding</keyword>
<accession>A0A8J3IWA0</accession>
<dbReference type="InterPro" id="IPR011712">
    <property type="entry name" value="Sig_transdc_His_kin_sub3_dim/P"/>
</dbReference>
<comment type="catalytic activity">
    <reaction evidence="1">
        <text>ATP + protein L-histidine = ADP + protein N-phospho-L-histidine.</text>
        <dbReference type="EC" id="2.7.13.3"/>
    </reaction>
</comment>
<dbReference type="GO" id="GO:0046983">
    <property type="term" value="F:protein dimerization activity"/>
    <property type="evidence" value="ECO:0007669"/>
    <property type="project" value="InterPro"/>
</dbReference>
<feature type="transmembrane region" description="Helical" evidence="9">
    <location>
        <begin position="65"/>
        <end position="83"/>
    </location>
</feature>
<evidence type="ECO:0000313" key="12">
    <source>
        <dbReference type="Proteomes" id="UP000612808"/>
    </source>
</evidence>
<dbReference type="Gene3D" id="1.20.5.1930">
    <property type="match status" value="1"/>
</dbReference>
<keyword evidence="12" id="KW-1185">Reference proteome</keyword>
<dbReference type="Pfam" id="PF07730">
    <property type="entry name" value="HisKA_3"/>
    <property type="match status" value="1"/>
</dbReference>
<keyword evidence="8" id="KW-0902">Two-component regulatory system</keyword>
<sequence>MRRDLAIALVLAVAGAFVALGRGDVSWLPLAVSAVALVAAVAVSRRLPLLAPVIVVAAATLDRPALYDAVLLPAVCVLGYLAGRRVVRARTGAAALAGLSAAAVLSAEVRAADPWAWFDPALTVVLALAFPALLGFYRSRDERRAAADRTRERRAVVREARLRERTRIAREMHDSLGHELSLLAVRAGALELAPDLSERHRRAVGELRAAAGAATGRLHEIIDLLRDDAGPPPDDDPTVLVDRARDAGLRVDVHGDLGAAPTPLPGVLREALTNAAKHAPGAPVTVRLADDGGDAVLTVANPVPAGASPGSGGRRGLAAAAETLRAAGGSLDTDDAGDRFTLTARVPRDATTAAPGEQPVPGRRRWRIAVVLAPTGITAGLVALIGVAVLTWYAVAAARATLDPADFAALRVGSSTATVRPVLPARQAPDRGPDRTAPRGADCRYYRSAATPFAAYDVYRVCFAGGRLVAKDVL</sequence>
<dbReference type="Proteomes" id="UP000612808">
    <property type="component" value="Unassembled WGS sequence"/>
</dbReference>
<evidence type="ECO:0000256" key="1">
    <source>
        <dbReference type="ARBA" id="ARBA00000085"/>
    </source>
</evidence>
<name>A0A8J3IWA0_9ACTN</name>
<feature type="domain" description="Signal transduction histidine kinase subgroup 3 dimerisation and phosphoacceptor" evidence="10">
    <location>
        <begin position="164"/>
        <end position="228"/>
    </location>
</feature>
<dbReference type="Gene3D" id="3.30.565.10">
    <property type="entry name" value="Histidine kinase-like ATPase, C-terminal domain"/>
    <property type="match status" value="1"/>
</dbReference>
<dbReference type="InterPro" id="IPR050482">
    <property type="entry name" value="Sensor_HK_TwoCompSys"/>
</dbReference>